<dbReference type="RefSeq" id="WP_015615913.1">
    <property type="nucleotide sequence ID" value="NC_021182.1"/>
</dbReference>
<dbReference type="PANTHER" id="PTHR22990:SF15">
    <property type="entry name" value="F-BOX ONLY PROTEIN 10"/>
    <property type="match status" value="1"/>
</dbReference>
<dbReference type="Proteomes" id="UP000013523">
    <property type="component" value="Chromosome"/>
</dbReference>
<dbReference type="InterPro" id="IPR018913">
    <property type="entry name" value="BppU_N"/>
</dbReference>
<keyword evidence="5" id="KW-1185">Reference proteome</keyword>
<evidence type="ECO:0000313" key="5">
    <source>
        <dbReference type="Proteomes" id="UP000013523"/>
    </source>
</evidence>
<dbReference type="InterPro" id="IPR013320">
    <property type="entry name" value="ConA-like_dom_sf"/>
</dbReference>
<protein>
    <recommendedName>
        <fullName evidence="6">Pectate lyase superfamily protein domain-containing protein</fullName>
    </recommendedName>
</protein>
<gene>
    <name evidence="4" type="ORF">Clopa_2781</name>
</gene>
<dbReference type="STRING" id="86416.Clopa_2781"/>
<dbReference type="InterPro" id="IPR012334">
    <property type="entry name" value="Pectin_lyas_fold"/>
</dbReference>
<dbReference type="OrthoDB" id="1934302at2"/>
<dbReference type="EMBL" id="CP003261">
    <property type="protein sequence ID" value="AGK97619.1"/>
    <property type="molecule type" value="Genomic_DNA"/>
</dbReference>
<dbReference type="Pfam" id="PF10651">
    <property type="entry name" value="BppU_N"/>
    <property type="match status" value="1"/>
</dbReference>
<proteinExistence type="predicted"/>
<sequence>MTAIPYNITLDLKGNNSKIEQIRATVGDSKSIQLNISVIVDTIPFDLTDHTAKITFTKADDTDVVDDLVIDGDPVNGKLSYIVKNQAFSYPGQIKTEIEIFDAIDGRISSNSFCFTARTGQLEGTTIVSSDEFPMLTQALAEVTDFANYRTELTNARQGYSDLQANLTNKDARLDHLGFDFLQQGGVADGVTDNRALLQSLMDTLQTMGGGNIYIPDGTYYFSQSGSNEWSIQSHSNVNVYGAGIGKTVLKIGGNDDHYSLFWYKPTVMDGTQYISNVTYKDFTVDGYDVSLVVYTHQSKAFYFQAVKNSIFENLELKGLPSTALGVDFLENVHITKIHCIDCGRLWEENWTDGGTKPAQLAPGGAGIGIGTGFFADENFTISDCVCTNSGHYGIFLEHQALFDSSTYTQPAKGVVISNCITKNGRFGGIGIRGGSNISIVGCQSFGNKHGMYFDCGDGTHSGTIQFKNVNVSNCSMTDNTNYGYYLAGNITSENFTIDSNIISNNGAEGLVLGRNGTGGYTNFGTTVSNNTIRHNTLDGIYIDNNTIYEEIELKNNKISYSGGNGINDVSNQIRHGRFIGNFLLNNTGSGIQLTNQKTHLEIKNNYARDNQGTKTQQYGLSYTSGSGGLGYSTIANNDFRRNGTKSISIVDSAIGSTSYIRDNLTDDTGMLNMGTNTYVSFPSSLANFSGVSSITIEMKFRLVVGIIGGVEVFHMIVSHTEDTQPTNPKGWDLHVRNTGVLVFDVRQSTGSTLLQRIGTTVLTTGVTYDLVLTINGTSTTITLNGVNETFSSSTGTDADILTAMQNNNTTFPVYLKGRYYNGTDKTGGAARIGMFNMTTVTGGVTTNYTFAFDNYGINKTIYDTNIGAVTGSCIGGVKQIDNVL</sequence>
<dbReference type="HOGENOM" id="CLU_326177_0_0_9"/>
<keyword evidence="1" id="KW-0677">Repeat</keyword>
<dbReference type="Gene3D" id="2.60.40.3350">
    <property type="match status" value="1"/>
</dbReference>
<dbReference type="PATRIC" id="fig|86416.3.peg.2767"/>
<dbReference type="Gene3D" id="2.160.20.10">
    <property type="entry name" value="Single-stranded right-handed beta-helix, Pectin lyase-like"/>
    <property type="match status" value="2"/>
</dbReference>
<dbReference type="AlphaFoldDB" id="R4KAT1"/>
<dbReference type="eggNOG" id="ENOG502ZB9C">
    <property type="taxonomic scope" value="Bacteria"/>
</dbReference>
<evidence type="ECO:0000256" key="1">
    <source>
        <dbReference type="ARBA" id="ARBA00022737"/>
    </source>
</evidence>
<dbReference type="InterPro" id="IPR006626">
    <property type="entry name" value="PbH1"/>
</dbReference>
<dbReference type="KEGG" id="cpas:Clopa_2781"/>
<name>R4KAT1_CLOPA</name>
<feature type="domain" description="Right handed beta helix" evidence="3">
    <location>
        <begin position="377"/>
        <end position="517"/>
    </location>
</feature>
<evidence type="ECO:0000259" key="3">
    <source>
        <dbReference type="Pfam" id="PF13229"/>
    </source>
</evidence>
<dbReference type="SUPFAM" id="SSF49899">
    <property type="entry name" value="Concanavalin A-like lectins/glucanases"/>
    <property type="match status" value="1"/>
</dbReference>
<dbReference type="SMART" id="SM00710">
    <property type="entry name" value="PbH1"/>
    <property type="match status" value="12"/>
</dbReference>
<feature type="domain" description="Right handed beta helix" evidence="3">
    <location>
        <begin position="526"/>
        <end position="655"/>
    </location>
</feature>
<dbReference type="Pfam" id="PF13229">
    <property type="entry name" value="Beta_helix"/>
    <property type="match status" value="2"/>
</dbReference>
<reference evidence="4 5" key="1">
    <citation type="submission" date="2012-01" db="EMBL/GenBank/DDBJ databases">
        <title>Complete sequence of chromosome of Clostridium pasteurianum BC1.</title>
        <authorList>
            <consortium name="US DOE Joint Genome Institute"/>
            <person name="Lucas S."/>
            <person name="Han J."/>
            <person name="Lapidus A."/>
            <person name="Cheng J.-F."/>
            <person name="Goodwin L."/>
            <person name="Pitluck S."/>
            <person name="Peters L."/>
            <person name="Mikhailova N."/>
            <person name="Teshima H."/>
            <person name="Detter J.C."/>
            <person name="Han C."/>
            <person name="Tapia R."/>
            <person name="Land M."/>
            <person name="Hauser L."/>
            <person name="Kyrpides N."/>
            <person name="Ivanova N."/>
            <person name="Pagani I."/>
            <person name="Dunn J."/>
            <person name="Taghavi S."/>
            <person name="Francis A."/>
            <person name="van der Lelie D."/>
            <person name="Woyke T."/>
        </authorList>
    </citation>
    <scope>NUCLEOTIDE SEQUENCE [LARGE SCALE GENOMIC DNA]</scope>
    <source>
        <strain evidence="4 5">BC1</strain>
    </source>
</reference>
<evidence type="ECO:0008006" key="6">
    <source>
        <dbReference type="Google" id="ProtNLM"/>
    </source>
</evidence>
<dbReference type="SUPFAM" id="SSF51126">
    <property type="entry name" value="Pectin lyase-like"/>
    <property type="match status" value="2"/>
</dbReference>
<accession>R4KAT1</accession>
<dbReference type="InterPro" id="IPR051550">
    <property type="entry name" value="SCF-Subunits/Alg-Epimerases"/>
</dbReference>
<evidence type="ECO:0000313" key="4">
    <source>
        <dbReference type="EMBL" id="AGK97619.1"/>
    </source>
</evidence>
<dbReference type="InterPro" id="IPR039448">
    <property type="entry name" value="Beta_helix"/>
</dbReference>
<dbReference type="InterPro" id="IPR011050">
    <property type="entry name" value="Pectin_lyase_fold/virulence"/>
</dbReference>
<organism evidence="4 5">
    <name type="scientific">Clostridium pasteurianum BC1</name>
    <dbReference type="NCBI Taxonomy" id="86416"/>
    <lineage>
        <taxon>Bacteria</taxon>
        <taxon>Bacillati</taxon>
        <taxon>Bacillota</taxon>
        <taxon>Clostridia</taxon>
        <taxon>Eubacteriales</taxon>
        <taxon>Clostridiaceae</taxon>
        <taxon>Clostridium</taxon>
    </lineage>
</organism>
<evidence type="ECO:0000259" key="2">
    <source>
        <dbReference type="Pfam" id="PF10651"/>
    </source>
</evidence>
<dbReference type="PANTHER" id="PTHR22990">
    <property type="entry name" value="F-BOX ONLY PROTEIN"/>
    <property type="match status" value="1"/>
</dbReference>
<feature type="domain" description="BppU N-terminal" evidence="2">
    <location>
        <begin position="5"/>
        <end position="145"/>
    </location>
</feature>